<gene>
    <name evidence="1" type="ORF">ElyMa_003690400</name>
</gene>
<dbReference type="Proteomes" id="UP000762676">
    <property type="component" value="Unassembled WGS sequence"/>
</dbReference>
<sequence length="108" mass="11995">MGTRALTSVAETAGVLELHSSRDSFSVEDYRAALYSVHHVIIKAKTRERWKHLTGNMEIFWQKPSVLHTNPQSATSVAEVSPVRTNQERGGAMTNLQGLWVISTLNSC</sequence>
<dbReference type="EMBL" id="BMAT01007551">
    <property type="protein sequence ID" value="GFR66745.1"/>
    <property type="molecule type" value="Genomic_DNA"/>
</dbReference>
<keyword evidence="2" id="KW-1185">Reference proteome</keyword>
<reference evidence="1 2" key="1">
    <citation type="journal article" date="2021" name="Elife">
        <title>Chloroplast acquisition without the gene transfer in kleptoplastic sea slugs, Plakobranchus ocellatus.</title>
        <authorList>
            <person name="Maeda T."/>
            <person name="Takahashi S."/>
            <person name="Yoshida T."/>
            <person name="Shimamura S."/>
            <person name="Takaki Y."/>
            <person name="Nagai Y."/>
            <person name="Toyoda A."/>
            <person name="Suzuki Y."/>
            <person name="Arimoto A."/>
            <person name="Ishii H."/>
            <person name="Satoh N."/>
            <person name="Nishiyama T."/>
            <person name="Hasebe M."/>
            <person name="Maruyama T."/>
            <person name="Minagawa J."/>
            <person name="Obokata J."/>
            <person name="Shigenobu S."/>
        </authorList>
    </citation>
    <scope>NUCLEOTIDE SEQUENCE [LARGE SCALE GENOMIC DNA]</scope>
</reference>
<organism evidence="1 2">
    <name type="scientific">Elysia marginata</name>
    <dbReference type="NCBI Taxonomy" id="1093978"/>
    <lineage>
        <taxon>Eukaryota</taxon>
        <taxon>Metazoa</taxon>
        <taxon>Spiralia</taxon>
        <taxon>Lophotrochozoa</taxon>
        <taxon>Mollusca</taxon>
        <taxon>Gastropoda</taxon>
        <taxon>Heterobranchia</taxon>
        <taxon>Euthyneura</taxon>
        <taxon>Panpulmonata</taxon>
        <taxon>Sacoglossa</taxon>
        <taxon>Placobranchoidea</taxon>
        <taxon>Plakobranchidae</taxon>
        <taxon>Elysia</taxon>
    </lineage>
</organism>
<dbReference type="AlphaFoldDB" id="A0AAV4F1U9"/>
<evidence type="ECO:0000313" key="1">
    <source>
        <dbReference type="EMBL" id="GFR66745.1"/>
    </source>
</evidence>
<protein>
    <submittedName>
        <fullName evidence="1">Uncharacterized protein</fullName>
    </submittedName>
</protein>
<evidence type="ECO:0000313" key="2">
    <source>
        <dbReference type="Proteomes" id="UP000762676"/>
    </source>
</evidence>
<name>A0AAV4F1U9_9GAST</name>
<accession>A0AAV4F1U9</accession>
<comment type="caution">
    <text evidence="1">The sequence shown here is derived from an EMBL/GenBank/DDBJ whole genome shotgun (WGS) entry which is preliminary data.</text>
</comment>
<proteinExistence type="predicted"/>